<comment type="caution">
    <text evidence="1">The sequence shown here is derived from an EMBL/GenBank/DDBJ whole genome shotgun (WGS) entry which is preliminary data.</text>
</comment>
<evidence type="ECO:0000313" key="1">
    <source>
        <dbReference type="EMBL" id="ORC88352.1"/>
    </source>
</evidence>
<reference evidence="1 2" key="1">
    <citation type="submission" date="2017-03" db="EMBL/GenBank/DDBJ databases">
        <title>An alternative strategy for trypanosome survival in the mammalian bloodstream revealed through genome and transcriptome analysis of the ubiquitous bovine parasite Trypanosoma (Megatrypanum) theileri.</title>
        <authorList>
            <person name="Kelly S."/>
            <person name="Ivens A."/>
            <person name="Mott A."/>
            <person name="O'Neill E."/>
            <person name="Emms D."/>
            <person name="Macleod O."/>
            <person name="Voorheis P."/>
            <person name="Matthews J."/>
            <person name="Matthews K."/>
            <person name="Carrington M."/>
        </authorList>
    </citation>
    <scope>NUCLEOTIDE SEQUENCE [LARGE SCALE GENOMIC DNA]</scope>
    <source>
        <strain evidence="1">Edinburgh</strain>
    </source>
</reference>
<name>A0A1X0NUJ9_9TRYP</name>
<protein>
    <submittedName>
        <fullName evidence="1">BES15S03c</fullName>
    </submittedName>
</protein>
<gene>
    <name evidence="1" type="ORF">TM35_000172240</name>
</gene>
<accession>A0A1X0NUJ9</accession>
<keyword evidence="2" id="KW-1185">Reference proteome</keyword>
<dbReference type="VEuPathDB" id="TriTrypDB:TM35_000172240"/>
<sequence>MQQRDQPRRVGAELYPRRSWGTCRRAISSITRTRLLLSGDVEENPSPSLRGLQWNSAGLTQLIGADANAHALAWNRAIPPDTRDCHNVTSSHSIYSKTSPVCLQYV</sequence>
<evidence type="ECO:0000313" key="2">
    <source>
        <dbReference type="Proteomes" id="UP000192257"/>
    </source>
</evidence>
<dbReference type="Proteomes" id="UP000192257">
    <property type="component" value="Unassembled WGS sequence"/>
</dbReference>
<dbReference type="AlphaFoldDB" id="A0A1X0NUJ9"/>
<dbReference type="GeneID" id="39986083"/>
<proteinExistence type="predicted"/>
<dbReference type="EMBL" id="NBCO01000017">
    <property type="protein sequence ID" value="ORC88352.1"/>
    <property type="molecule type" value="Genomic_DNA"/>
</dbReference>
<dbReference type="OrthoDB" id="251845at2759"/>
<dbReference type="RefSeq" id="XP_028882418.1">
    <property type="nucleotide sequence ID" value="XM_029026303.1"/>
</dbReference>
<organism evidence="1 2">
    <name type="scientific">Trypanosoma theileri</name>
    <dbReference type="NCBI Taxonomy" id="67003"/>
    <lineage>
        <taxon>Eukaryota</taxon>
        <taxon>Discoba</taxon>
        <taxon>Euglenozoa</taxon>
        <taxon>Kinetoplastea</taxon>
        <taxon>Metakinetoplastina</taxon>
        <taxon>Trypanosomatida</taxon>
        <taxon>Trypanosomatidae</taxon>
        <taxon>Trypanosoma</taxon>
    </lineage>
</organism>